<accession>A0A0A0LXD0</accession>
<evidence type="ECO:0000313" key="15">
    <source>
        <dbReference type="Proteomes" id="UP000029981"/>
    </source>
</evidence>
<dbReference type="AlphaFoldDB" id="A0A0A0LXD0"/>
<reference evidence="14 15" key="2">
    <citation type="journal article" date="2009" name="PLoS ONE">
        <title>An integrated genetic and cytogenetic map of the cucumber genome.</title>
        <authorList>
            <person name="Ren Y."/>
            <person name="Zhang Z."/>
            <person name="Liu J."/>
            <person name="Staub J.E."/>
            <person name="Han Y."/>
            <person name="Cheng Z."/>
            <person name="Li X."/>
            <person name="Lu J."/>
            <person name="Miao H."/>
            <person name="Kang H."/>
            <person name="Xie B."/>
            <person name="Gu X."/>
            <person name="Wang X."/>
            <person name="Du Y."/>
            <person name="Jin W."/>
            <person name="Huang S."/>
        </authorList>
    </citation>
    <scope>NUCLEOTIDE SEQUENCE [LARGE SCALE GENOMIC DNA]</scope>
    <source>
        <strain evidence="15">cv. 9930</strain>
    </source>
</reference>
<dbReference type="PANTHER" id="PTHR11474">
    <property type="entry name" value="TYROSINASE FAMILY MEMBER"/>
    <property type="match status" value="1"/>
</dbReference>
<dbReference type="GO" id="GO:0046148">
    <property type="term" value="P:pigment biosynthetic process"/>
    <property type="evidence" value="ECO:0007669"/>
    <property type="project" value="InterPro"/>
</dbReference>
<feature type="binding site" evidence="9">
    <location>
        <position position="343"/>
    </location>
    <ligand>
        <name>Cu cation</name>
        <dbReference type="ChEBI" id="CHEBI:23378"/>
        <label>B</label>
    </ligand>
</feature>
<feature type="disulfide bond" evidence="10">
    <location>
        <begin position="97"/>
        <end position="159"/>
    </location>
</feature>
<organism evidence="14 15">
    <name type="scientific">Cucumis sativus</name>
    <name type="common">Cucumber</name>
    <dbReference type="NCBI Taxonomy" id="3659"/>
    <lineage>
        <taxon>Eukaryota</taxon>
        <taxon>Viridiplantae</taxon>
        <taxon>Streptophyta</taxon>
        <taxon>Embryophyta</taxon>
        <taxon>Tracheophyta</taxon>
        <taxon>Spermatophyta</taxon>
        <taxon>Magnoliopsida</taxon>
        <taxon>eudicotyledons</taxon>
        <taxon>Gunneridae</taxon>
        <taxon>Pentapetalae</taxon>
        <taxon>rosids</taxon>
        <taxon>fabids</taxon>
        <taxon>Cucurbitales</taxon>
        <taxon>Cucurbitaceae</taxon>
        <taxon>Benincaseae</taxon>
        <taxon>Cucumis</taxon>
    </lineage>
</organism>
<dbReference type="Gramene" id="KGN64656">
    <property type="protein sequence ID" value="KGN64656"/>
    <property type="gene ID" value="Csa_1G073640"/>
</dbReference>
<dbReference type="PRINTS" id="PR00092">
    <property type="entry name" value="TYROSINASE"/>
</dbReference>
<keyword evidence="7" id="KW-0793">Thylakoid</keyword>
<dbReference type="PANTHER" id="PTHR11474:SF76">
    <property type="entry name" value="SHKT DOMAIN-CONTAINING PROTEIN"/>
    <property type="match status" value="1"/>
</dbReference>
<dbReference type="STRING" id="3659.A0A0A0LXD0"/>
<evidence type="ECO:0000256" key="3">
    <source>
        <dbReference type="ARBA" id="ARBA00022723"/>
    </source>
</evidence>
<feature type="domain" description="Tyrosinase copper-binding" evidence="13">
    <location>
        <begin position="336"/>
        <end position="347"/>
    </location>
</feature>
<dbReference type="InterPro" id="IPR008922">
    <property type="entry name" value="Di-copper_centre_dom_sf"/>
</dbReference>
<dbReference type="OrthoDB" id="6132182at2759"/>
<evidence type="ECO:0000256" key="7">
    <source>
        <dbReference type="ARBA" id="ARBA00023078"/>
    </source>
</evidence>
<protein>
    <recommendedName>
        <fullName evidence="12 13">Tyrosinase copper-binding domain-containing protein</fullName>
    </recommendedName>
</protein>
<dbReference type="GO" id="GO:0009543">
    <property type="term" value="C:chloroplast thylakoid lumen"/>
    <property type="evidence" value="ECO:0007669"/>
    <property type="project" value="UniProtKB-SubCell"/>
</dbReference>
<dbReference type="Proteomes" id="UP000029981">
    <property type="component" value="Chromosome 1"/>
</dbReference>
<comment type="similarity">
    <text evidence="2">Belongs to the tyrosinase family.</text>
</comment>
<dbReference type="eggNOG" id="ENOG502QVBP">
    <property type="taxonomic scope" value="Eukaryota"/>
</dbReference>
<evidence type="ECO:0000256" key="4">
    <source>
        <dbReference type="ARBA" id="ARBA00022784"/>
    </source>
</evidence>
<dbReference type="EMBL" id="CM002922">
    <property type="protein sequence ID" value="KGN64656.1"/>
    <property type="molecule type" value="Genomic_DNA"/>
</dbReference>
<reference evidence="14 15" key="3">
    <citation type="journal article" date="2010" name="BMC Genomics">
        <title>Transcriptome sequencing and comparative analysis of cucumber flowers with different sex types.</title>
        <authorList>
            <person name="Guo S."/>
            <person name="Zheng Y."/>
            <person name="Joung J.G."/>
            <person name="Liu S."/>
            <person name="Zhang Z."/>
            <person name="Crasta O.R."/>
            <person name="Sobral B.W."/>
            <person name="Xu Y."/>
            <person name="Huang S."/>
            <person name="Fei Z."/>
        </authorList>
    </citation>
    <scope>NUCLEOTIDE SEQUENCE [LARGE SCALE GENOMIC DNA]</scope>
    <source>
        <strain evidence="15">cv. 9930</strain>
    </source>
</reference>
<keyword evidence="5" id="KW-0560">Oxidoreductase</keyword>
<evidence type="ECO:0000313" key="14">
    <source>
        <dbReference type="EMBL" id="KGN64656.1"/>
    </source>
</evidence>
<dbReference type="InterPro" id="IPR002227">
    <property type="entry name" value="Tyrosinase_Cu-bd"/>
</dbReference>
<dbReference type="PIRSF" id="PIRSF000290">
    <property type="entry name" value="PPO_plant"/>
    <property type="match status" value="1"/>
</dbReference>
<feature type="disulfide bond" evidence="10">
    <location>
        <begin position="83"/>
        <end position="98"/>
    </location>
</feature>
<keyword evidence="3 9" id="KW-0479">Metal-binding</keyword>
<dbReference type="KEGG" id="csv:101220458"/>
<dbReference type="GO" id="GO:0004097">
    <property type="term" value="F:catechol oxidase activity"/>
    <property type="evidence" value="ECO:0007669"/>
    <property type="project" value="InterPro"/>
</dbReference>
<dbReference type="Pfam" id="PF00264">
    <property type="entry name" value="Tyrosinase"/>
    <property type="match status" value="1"/>
</dbReference>
<keyword evidence="4" id="KW-0883">Thioether bond</keyword>
<dbReference type="OMA" id="QANFENM"/>
<feature type="binding site" evidence="9">
    <location>
        <position position="178"/>
    </location>
    <ligand>
        <name>Cu cation</name>
        <dbReference type="ChEBI" id="CHEBI:23378"/>
        <label>A</label>
    </ligand>
</feature>
<reference evidence="14 15" key="1">
    <citation type="journal article" date="2009" name="Nat. Genet.">
        <title>The genome of the cucumber, Cucumis sativus L.</title>
        <authorList>
            <person name="Huang S."/>
            <person name="Li R."/>
            <person name="Zhang Z."/>
            <person name="Li L."/>
            <person name="Gu X."/>
            <person name="Fan W."/>
            <person name="Lucas W.J."/>
            <person name="Wang X."/>
            <person name="Xie B."/>
            <person name="Ni P."/>
            <person name="Ren Y."/>
            <person name="Zhu H."/>
            <person name="Li J."/>
            <person name="Lin K."/>
            <person name="Jin W."/>
            <person name="Fei Z."/>
            <person name="Li G."/>
            <person name="Staub J."/>
            <person name="Kilian A."/>
            <person name="van der Vossen E.A."/>
            <person name="Wu Y."/>
            <person name="Guo J."/>
            <person name="He J."/>
            <person name="Jia Z."/>
            <person name="Ren Y."/>
            <person name="Tian G."/>
            <person name="Lu Y."/>
            <person name="Ruan J."/>
            <person name="Qian W."/>
            <person name="Wang M."/>
            <person name="Huang Q."/>
            <person name="Li B."/>
            <person name="Xuan Z."/>
            <person name="Cao J."/>
            <person name="Asan"/>
            <person name="Wu Z."/>
            <person name="Zhang J."/>
            <person name="Cai Q."/>
            <person name="Bai Y."/>
            <person name="Zhao B."/>
            <person name="Han Y."/>
            <person name="Li Y."/>
            <person name="Li X."/>
            <person name="Wang S."/>
            <person name="Shi Q."/>
            <person name="Liu S."/>
            <person name="Cho W.K."/>
            <person name="Kim J.Y."/>
            <person name="Xu Y."/>
            <person name="Heller-Uszynska K."/>
            <person name="Miao H."/>
            <person name="Cheng Z."/>
            <person name="Zhang S."/>
            <person name="Wu J."/>
            <person name="Yang Y."/>
            <person name="Kang H."/>
            <person name="Li M."/>
            <person name="Liang H."/>
            <person name="Ren X."/>
            <person name="Shi Z."/>
            <person name="Wen M."/>
            <person name="Jian M."/>
            <person name="Yang H."/>
            <person name="Zhang G."/>
            <person name="Yang Z."/>
            <person name="Chen R."/>
            <person name="Liu S."/>
            <person name="Li J."/>
            <person name="Ma L."/>
            <person name="Liu H."/>
            <person name="Zhou Y."/>
            <person name="Zhao J."/>
            <person name="Fang X."/>
            <person name="Li G."/>
            <person name="Fang L."/>
            <person name="Li Y."/>
            <person name="Liu D."/>
            <person name="Zheng H."/>
            <person name="Zhang Y."/>
            <person name="Qin N."/>
            <person name="Li Z."/>
            <person name="Yang G."/>
            <person name="Yang S."/>
            <person name="Bolund L."/>
            <person name="Kristiansen K."/>
            <person name="Zheng H."/>
            <person name="Li S."/>
            <person name="Zhang X."/>
            <person name="Yang H."/>
            <person name="Wang J."/>
            <person name="Sun R."/>
            <person name="Zhang B."/>
            <person name="Jiang S."/>
            <person name="Wang J."/>
            <person name="Du Y."/>
            <person name="Li S."/>
        </authorList>
    </citation>
    <scope>NUCLEOTIDE SEQUENCE [LARGE SCALE GENOMIC DNA]</scope>
    <source>
        <strain evidence="15">cv. 9930</strain>
    </source>
</reference>
<evidence type="ECO:0000256" key="11">
    <source>
        <dbReference type="PIRSR" id="PIRSR000290-3"/>
    </source>
</evidence>
<feature type="domain" description="Tyrosinase copper-binding" evidence="12">
    <location>
        <begin position="178"/>
        <end position="195"/>
    </location>
</feature>
<dbReference type="InterPro" id="IPR022739">
    <property type="entry name" value="Polyphenol_oxidase_cen"/>
</dbReference>
<gene>
    <name evidence="14" type="ORF">Csa_1G073640</name>
</gene>
<evidence type="ECO:0000256" key="5">
    <source>
        <dbReference type="ARBA" id="ARBA00023002"/>
    </source>
</evidence>
<dbReference type="Pfam" id="PF12143">
    <property type="entry name" value="PPO1_KFDV"/>
    <property type="match status" value="1"/>
</dbReference>
<feature type="binding site" evidence="9">
    <location>
        <position position="313"/>
    </location>
    <ligand>
        <name>Cu cation</name>
        <dbReference type="ChEBI" id="CHEBI:23378"/>
        <label>B</label>
    </ligand>
</feature>
<sequence length="577" mass="64358">MASLSHPPSLTLTPFLRKTKTLLITPRISCKATNHNDQNFPNPKIDRRDILIGLTGLYGSSTLSQSTHFALAAPIETPNISKCGPPDLPPGADATNCCPPPATTILDFQPPPPSKLRVRPAAHLADRNYIEKYKKAVELMKALPEDDPRSFTQQANVHCAYCNGAYDQVGFPVEVQVHNSWLFFPFHRFYLYFHEKILGELIGDPSFALPFWNYDAPDGMKMPGMYAEEKSSLYDELRNENHLPPRLVDLDFGGVDPNIGDDAQIKSNLSIMYRQMVSGSRTPSLFFGSAYVAGDEPSPGGGSVENIPHGPVHVWCGDTDQPNFENMGNFYSAARDPIFFAHHSNIDRLWSVWKTLGGRRQNLQNPEWLNASFIFYDEKAQPIRVRVRDCLDSKSLGYIYQPVDLPWLQTRPTPRRAQKTSTVAFGIAPALAAGGPSSSRVKPANIKFPITVKSPVSVEVKRPKKSRSKKEKEEEEEVLVIYGIGFDPNNGIKFDVFINDEDDKEIKPDNTEFAGSFVNVPHKHGHKKKVKTGLRVGITEELEDLEADNDDSIIVTILPRIGAGLFSIDGLKIEFDK</sequence>
<comment type="subcellular location">
    <subcellularLocation>
        <location evidence="1">Plastid</location>
        <location evidence="1">Chloroplast thylakoid lumen</location>
    </subcellularLocation>
</comment>
<evidence type="ECO:0000256" key="8">
    <source>
        <dbReference type="ARBA" id="ARBA00023157"/>
    </source>
</evidence>
<evidence type="ECO:0000259" key="13">
    <source>
        <dbReference type="PROSITE" id="PS00498"/>
    </source>
</evidence>
<feature type="binding site" evidence="9">
    <location>
        <position position="309"/>
    </location>
    <ligand>
        <name>Cu cation</name>
        <dbReference type="ChEBI" id="CHEBI:23378"/>
        <label>B</label>
    </ligand>
</feature>
<reference evidence="14 15" key="4">
    <citation type="journal article" date="2011" name="BMC Genomics">
        <title>RNA-Seq improves annotation of protein-coding genes in the cucumber genome.</title>
        <authorList>
            <person name="Li Z."/>
            <person name="Zhang Z."/>
            <person name="Yan P."/>
            <person name="Huang S."/>
            <person name="Fei Z."/>
            <person name="Lin K."/>
        </authorList>
    </citation>
    <scope>NUCLEOTIDE SEQUENCE [LARGE SCALE GENOMIC DNA]</scope>
    <source>
        <strain evidence="15">cv. 9930</strain>
    </source>
</reference>
<dbReference type="InterPro" id="IPR022740">
    <property type="entry name" value="Polyphenol_oxidase_C"/>
</dbReference>
<feature type="cross-link" description="2'-(S-cysteinyl)-histidine (Cys-His)" evidence="11">
    <location>
        <begin position="162"/>
        <end position="178"/>
    </location>
</feature>
<proteinExistence type="inferred from homology"/>
<evidence type="ECO:0000259" key="12">
    <source>
        <dbReference type="PROSITE" id="PS00497"/>
    </source>
</evidence>
<dbReference type="PROSITE" id="PS00498">
    <property type="entry name" value="TYROSINASE_2"/>
    <property type="match status" value="1"/>
</dbReference>
<keyword evidence="8 10" id="KW-1015">Disulfide bond</keyword>
<keyword evidence="6 9" id="KW-0186">Copper</keyword>
<dbReference type="InterPro" id="IPR016213">
    <property type="entry name" value="Polyphenol_oxidase"/>
</dbReference>
<dbReference type="InterPro" id="IPR050316">
    <property type="entry name" value="Tyrosinase/Hemocyanin"/>
</dbReference>
<evidence type="ECO:0000256" key="9">
    <source>
        <dbReference type="PIRSR" id="PIRSR000290-1"/>
    </source>
</evidence>
<evidence type="ECO:0000256" key="6">
    <source>
        <dbReference type="ARBA" id="ARBA00023008"/>
    </source>
</evidence>
<evidence type="ECO:0000256" key="1">
    <source>
        <dbReference type="ARBA" id="ARBA00004456"/>
    </source>
</evidence>
<evidence type="ECO:0000256" key="2">
    <source>
        <dbReference type="ARBA" id="ARBA00009928"/>
    </source>
</evidence>
<dbReference type="PROSITE" id="PS00497">
    <property type="entry name" value="TYROSINASE_1"/>
    <property type="match status" value="1"/>
</dbReference>
<dbReference type="GO" id="GO:0046872">
    <property type="term" value="F:metal ion binding"/>
    <property type="evidence" value="ECO:0007669"/>
    <property type="project" value="UniProtKB-KW"/>
</dbReference>
<dbReference type="SUPFAM" id="SSF48056">
    <property type="entry name" value="Di-copper centre-containing domain"/>
    <property type="match status" value="1"/>
</dbReference>
<dbReference type="Gene3D" id="1.10.1280.10">
    <property type="entry name" value="Di-copper center containing domain from catechol oxidase"/>
    <property type="match status" value="1"/>
</dbReference>
<evidence type="ECO:0000256" key="10">
    <source>
        <dbReference type="PIRSR" id="PIRSR000290-2"/>
    </source>
</evidence>
<dbReference type="FunFam" id="1.10.1280.10:FF:000007">
    <property type="entry name" value="Polyphenol oxidase, chloroplastic"/>
    <property type="match status" value="1"/>
</dbReference>
<keyword evidence="15" id="KW-1185">Reference proteome</keyword>
<comment type="cofactor">
    <cofactor evidence="9">
        <name>Cu(2+)</name>
        <dbReference type="ChEBI" id="CHEBI:29036"/>
    </cofactor>
    <text evidence="9">Binds 2 copper ions per subunit.</text>
</comment>
<feature type="binding site" evidence="9">
    <location>
        <position position="158"/>
    </location>
    <ligand>
        <name>Cu cation</name>
        <dbReference type="ChEBI" id="CHEBI:23378"/>
        <label>A</label>
    </ligand>
</feature>
<dbReference type="Pfam" id="PF12142">
    <property type="entry name" value="PPO1_DWL"/>
    <property type="match status" value="1"/>
</dbReference>
<name>A0A0A0LXD0_CUCSA</name>
<feature type="binding site" evidence="9">
    <location>
        <position position="187"/>
    </location>
    <ligand>
        <name>Cu cation</name>
        <dbReference type="ChEBI" id="CHEBI:23378"/>
        <label>A</label>
    </ligand>
</feature>